<dbReference type="InterPro" id="IPR012816">
    <property type="entry name" value="NADAR"/>
</dbReference>
<sequence>MTRATTPSASATLAPSPHPPLQVLETPRRRNLTQYLQYRKAQLFYDYRAAEDMLATPDISVIMNISRRINGLQVEVWNGMRSTVVREGFMLKFGQNEELRRLLLDTGDRELVYAVGTRDWGVGFAPADAGKSRDTWGLNLLGQALMDVRRRLREYADATGTYPKARPAPIDVKMNSLVELQGGS</sequence>
<evidence type="ECO:0000313" key="3">
    <source>
        <dbReference type="EMBL" id="CUS10582.1"/>
    </source>
</evidence>
<protein>
    <recommendedName>
        <fullName evidence="2">NADAR domain-containing protein</fullName>
    </recommendedName>
</protein>
<keyword evidence="4" id="KW-1185">Reference proteome</keyword>
<dbReference type="Pfam" id="PF08719">
    <property type="entry name" value="NADAR"/>
    <property type="match status" value="1"/>
</dbReference>
<organism evidence="3 4">
    <name type="scientific">Tuber aestivum</name>
    <name type="common">summer truffle</name>
    <dbReference type="NCBI Taxonomy" id="59557"/>
    <lineage>
        <taxon>Eukaryota</taxon>
        <taxon>Fungi</taxon>
        <taxon>Dikarya</taxon>
        <taxon>Ascomycota</taxon>
        <taxon>Pezizomycotina</taxon>
        <taxon>Pezizomycetes</taxon>
        <taxon>Pezizales</taxon>
        <taxon>Tuberaceae</taxon>
        <taxon>Tuber</taxon>
    </lineage>
</organism>
<evidence type="ECO:0000313" key="4">
    <source>
        <dbReference type="Proteomes" id="UP001412239"/>
    </source>
</evidence>
<reference evidence="3" key="1">
    <citation type="submission" date="2015-10" db="EMBL/GenBank/DDBJ databases">
        <authorList>
            <person name="Regsiter A."/>
            <person name="william w."/>
        </authorList>
    </citation>
    <scope>NUCLEOTIDE SEQUENCE</scope>
    <source>
        <strain evidence="3">Montdore</strain>
    </source>
</reference>
<dbReference type="CDD" id="cd15457">
    <property type="entry name" value="NADAR"/>
    <property type="match status" value="1"/>
</dbReference>
<feature type="region of interest" description="Disordered" evidence="1">
    <location>
        <begin position="1"/>
        <end position="23"/>
    </location>
</feature>
<evidence type="ECO:0000256" key="1">
    <source>
        <dbReference type="SAM" id="MobiDB-lite"/>
    </source>
</evidence>
<feature type="compositionally biased region" description="Low complexity" evidence="1">
    <location>
        <begin position="1"/>
        <end position="15"/>
    </location>
</feature>
<feature type="domain" description="NADAR" evidence="2">
    <location>
        <begin position="30"/>
        <end position="153"/>
    </location>
</feature>
<dbReference type="NCBIfam" id="TIGR02464">
    <property type="entry name" value="ribofla_fusion"/>
    <property type="match status" value="1"/>
</dbReference>
<accession>A0A292PSH7</accession>
<gene>
    <name evidence="3" type="ORF">GSTUAT00005336001</name>
</gene>
<dbReference type="Gene3D" id="1.10.357.40">
    <property type="entry name" value="YbiA-like"/>
    <property type="match status" value="1"/>
</dbReference>
<dbReference type="AlphaFoldDB" id="A0A292PSH7"/>
<dbReference type="EMBL" id="LN891043">
    <property type="protein sequence ID" value="CUS10582.1"/>
    <property type="molecule type" value="Genomic_DNA"/>
</dbReference>
<proteinExistence type="predicted"/>
<evidence type="ECO:0000259" key="2">
    <source>
        <dbReference type="Pfam" id="PF08719"/>
    </source>
</evidence>
<name>A0A292PSH7_9PEZI</name>
<dbReference type="SUPFAM" id="SSF143990">
    <property type="entry name" value="YbiA-like"/>
    <property type="match status" value="1"/>
</dbReference>
<dbReference type="InterPro" id="IPR037238">
    <property type="entry name" value="YbiA-like_sf"/>
</dbReference>
<dbReference type="Proteomes" id="UP001412239">
    <property type="component" value="Unassembled WGS sequence"/>
</dbReference>